<keyword evidence="1" id="KW-0436">Ligase</keyword>
<name>A0A0G2Y185_MIMIV</name>
<accession>A0A0G2Y185</accession>
<organismHost>
    <name type="scientific">Acanthamoeba polyphaga</name>
    <name type="common">Amoeba</name>
    <dbReference type="NCBI Taxonomy" id="5757"/>
</organismHost>
<dbReference type="GO" id="GO:0004812">
    <property type="term" value="F:aminoacyl-tRNA ligase activity"/>
    <property type="evidence" value="ECO:0007669"/>
    <property type="project" value="UniProtKB-KW"/>
</dbReference>
<protein>
    <submittedName>
        <fullName evidence="1">Arginyl-tRNA synthetase</fullName>
    </submittedName>
</protein>
<proteinExistence type="predicted"/>
<evidence type="ECO:0000313" key="1">
    <source>
        <dbReference type="EMBL" id="AKI79445.1"/>
    </source>
</evidence>
<keyword evidence="1" id="KW-0030">Aminoacyl-tRNA synthetase</keyword>
<dbReference type="EMBL" id="KM982401">
    <property type="protein sequence ID" value="AKI79445.1"/>
    <property type="molecule type" value="Genomic_DNA"/>
</dbReference>
<dbReference type="Proteomes" id="UP000241474">
    <property type="component" value="Segment"/>
</dbReference>
<sequence>MQDNLIYLANCFLNEAIKTTLQNLNKVNIIDTPELYSFVKGINTDYQFNKSTKLANDCNLDKEKIVNELITQLKSNSFFENISSVELEQNKSVKINGKKTNTVIKQIMITLNISKLYLSNRINLL</sequence>
<organism evidence="1 2">
    <name type="scientific">Acanthamoeba polyphaga mimivirus</name>
    <name type="common">APMV</name>
    <dbReference type="NCBI Taxonomy" id="212035"/>
    <lineage>
        <taxon>Viruses</taxon>
        <taxon>Varidnaviria</taxon>
        <taxon>Bamfordvirae</taxon>
        <taxon>Nucleocytoviricota</taxon>
        <taxon>Megaviricetes</taxon>
        <taxon>Imitervirales</taxon>
        <taxon>Mimiviridae</taxon>
        <taxon>Megamimivirinae</taxon>
        <taxon>Mimivirus</taxon>
        <taxon>Mimivirus bradfordmassiliense</taxon>
    </lineage>
</organism>
<reference evidence="1 2" key="1">
    <citation type="submission" date="2014-10" db="EMBL/GenBank/DDBJ databases">
        <title>Pan-genome analysis of Brazilian lineage A amoebal mimiviruses.</title>
        <authorList>
            <person name="Assis F.L."/>
            <person name="Abrahao J.S."/>
            <person name="Kroon E.G."/>
            <person name="Dornas F.P."/>
            <person name="Andrade K.R."/>
            <person name="Borato P.V.M."/>
            <person name="Pilotto M.R."/>
            <person name="Benamar S."/>
            <person name="LaScola B."/>
            <person name="Colson P."/>
        </authorList>
    </citation>
    <scope>NUCLEOTIDE SEQUENCE [LARGE SCALE GENOMIC DNA]</scope>
    <source>
        <strain evidence="1 2">Oyster</strain>
    </source>
</reference>
<evidence type="ECO:0000313" key="2">
    <source>
        <dbReference type="Proteomes" id="UP000241474"/>
    </source>
</evidence>